<keyword evidence="3 4" id="KW-0326">Glycosidase</keyword>
<protein>
    <recommendedName>
        <fullName evidence="9">Glycosyl hydrolase family 32 N-terminal domain-containing protein</fullName>
    </recommendedName>
</protein>
<dbReference type="InterPro" id="IPR023296">
    <property type="entry name" value="Glyco_hydro_beta-prop_sf"/>
</dbReference>
<dbReference type="InterPro" id="IPR013320">
    <property type="entry name" value="ConA-like_dom_sf"/>
</dbReference>
<dbReference type="Proteomes" id="UP001358417">
    <property type="component" value="Unassembled WGS sequence"/>
</dbReference>
<evidence type="ECO:0000259" key="5">
    <source>
        <dbReference type="Pfam" id="PF00251"/>
    </source>
</evidence>
<keyword evidence="2 4" id="KW-0378">Hydrolase</keyword>
<evidence type="ECO:0000256" key="3">
    <source>
        <dbReference type="ARBA" id="ARBA00023295"/>
    </source>
</evidence>
<gene>
    <name evidence="7" type="ORF">LTR84_002788</name>
</gene>
<dbReference type="Pfam" id="PF00251">
    <property type="entry name" value="Glyco_hydro_32N"/>
    <property type="match status" value="1"/>
</dbReference>
<dbReference type="GeneID" id="89970987"/>
<evidence type="ECO:0000313" key="8">
    <source>
        <dbReference type="Proteomes" id="UP001358417"/>
    </source>
</evidence>
<reference evidence="7 8" key="1">
    <citation type="submission" date="2023-08" db="EMBL/GenBank/DDBJ databases">
        <title>Black Yeasts Isolated from many extreme environments.</title>
        <authorList>
            <person name="Coleine C."/>
            <person name="Stajich J.E."/>
            <person name="Selbmann L."/>
        </authorList>
    </citation>
    <scope>NUCLEOTIDE SEQUENCE [LARGE SCALE GENOMIC DNA]</scope>
    <source>
        <strain evidence="7 8">CCFEE 5792</strain>
    </source>
</reference>
<organism evidence="7 8">
    <name type="scientific">Exophiala bonariae</name>
    <dbReference type="NCBI Taxonomy" id="1690606"/>
    <lineage>
        <taxon>Eukaryota</taxon>
        <taxon>Fungi</taxon>
        <taxon>Dikarya</taxon>
        <taxon>Ascomycota</taxon>
        <taxon>Pezizomycotina</taxon>
        <taxon>Eurotiomycetes</taxon>
        <taxon>Chaetothyriomycetidae</taxon>
        <taxon>Chaetothyriales</taxon>
        <taxon>Herpotrichiellaceae</taxon>
        <taxon>Exophiala</taxon>
    </lineage>
</organism>
<dbReference type="SMART" id="SM00640">
    <property type="entry name" value="Glyco_32"/>
    <property type="match status" value="1"/>
</dbReference>
<dbReference type="Pfam" id="PF08244">
    <property type="entry name" value="Glyco_hydro_32C"/>
    <property type="match status" value="1"/>
</dbReference>
<dbReference type="SUPFAM" id="SSF49899">
    <property type="entry name" value="Concanavalin A-like lectins/glucanases"/>
    <property type="match status" value="1"/>
</dbReference>
<evidence type="ECO:0008006" key="9">
    <source>
        <dbReference type="Google" id="ProtNLM"/>
    </source>
</evidence>
<accession>A0AAV9N8X7</accession>
<dbReference type="AlphaFoldDB" id="A0AAV9N8X7"/>
<keyword evidence="8" id="KW-1185">Reference proteome</keyword>
<dbReference type="GO" id="GO:0004575">
    <property type="term" value="F:sucrose alpha-glucosidase activity"/>
    <property type="evidence" value="ECO:0007669"/>
    <property type="project" value="TreeGrafter"/>
</dbReference>
<dbReference type="Gene3D" id="2.60.120.560">
    <property type="entry name" value="Exo-inulinase, domain 1"/>
    <property type="match status" value="1"/>
</dbReference>
<evidence type="ECO:0000259" key="6">
    <source>
        <dbReference type="Pfam" id="PF08244"/>
    </source>
</evidence>
<sequence length="559" mass="62130">MYYQGNPYGCEWGNMSWGHLTSRDLITWEVQTSPALIPDQSYDAQGVFTGCMVPPRSGAGNQLTVAYSSICKLPFHWSTPPYPRDAAGLAIATSYDAGKSWQKCSENPIVSGEPADMPVTGFRDPFIAPWPAADVLLGHDSGTKLYGLVSGGIQSSGPTTFLYEMQSSDITSWKFIGSLVDLPVNFQPSKKWNGSYGVNWECVNFLSFSTDSKEKNILIIGAEGNIERDQIRSFELPVDVTPRTVRTQVWMSGDLVKNSAGIKFQYQSGGFLDHGAYYAANSFREAKSGRYIVYGWVPEEDITAERARKKGWNGSLALPRELFLLKVPRVVKALHSSLTEITNFEMERRGDGAFDLYTLGIRPIAEFEHFRNLSIKKYQSESSIELPQSSQGRHQWLYSTISATWELEATISVSAGCETVGFCIRHNHDFSVCTTILFSTLLQSITVNREATNVEPDINRCSESGPFTLFTSRRGTENQTGPVDLLQEPLRLRIILDRDVLEVFANDRFALATMVYYSQPDMKLRDITALATGEDGSAVIENVRVWDGLNGGKSAFATD</sequence>
<dbReference type="Gene3D" id="2.115.10.20">
    <property type="entry name" value="Glycosyl hydrolase domain, family 43"/>
    <property type="match status" value="1"/>
</dbReference>
<name>A0AAV9N8X7_9EURO</name>
<dbReference type="InterPro" id="IPR013148">
    <property type="entry name" value="Glyco_hydro_32_N"/>
</dbReference>
<dbReference type="SUPFAM" id="SSF75005">
    <property type="entry name" value="Arabinanase/levansucrase/invertase"/>
    <property type="match status" value="1"/>
</dbReference>
<comment type="similarity">
    <text evidence="1 4">Belongs to the glycosyl hydrolase 32 family.</text>
</comment>
<dbReference type="GO" id="GO:0005737">
    <property type="term" value="C:cytoplasm"/>
    <property type="evidence" value="ECO:0007669"/>
    <property type="project" value="TreeGrafter"/>
</dbReference>
<dbReference type="InterPro" id="IPR001362">
    <property type="entry name" value="Glyco_hydro_32"/>
</dbReference>
<feature type="domain" description="Glycosyl hydrolase family 32 C-terminal" evidence="6">
    <location>
        <begin position="371"/>
        <end position="547"/>
    </location>
</feature>
<evidence type="ECO:0000256" key="2">
    <source>
        <dbReference type="ARBA" id="ARBA00022801"/>
    </source>
</evidence>
<dbReference type="CDD" id="cd18621">
    <property type="entry name" value="GH32_XdINV-like"/>
    <property type="match status" value="1"/>
</dbReference>
<evidence type="ECO:0000313" key="7">
    <source>
        <dbReference type="EMBL" id="KAK5051984.1"/>
    </source>
</evidence>
<feature type="domain" description="Glycosyl hydrolase family 32 N-terminal" evidence="5">
    <location>
        <begin position="1"/>
        <end position="324"/>
    </location>
</feature>
<dbReference type="EMBL" id="JAVRRD010000014">
    <property type="protein sequence ID" value="KAK5051984.1"/>
    <property type="molecule type" value="Genomic_DNA"/>
</dbReference>
<dbReference type="GO" id="GO:0005987">
    <property type="term" value="P:sucrose catabolic process"/>
    <property type="evidence" value="ECO:0007669"/>
    <property type="project" value="TreeGrafter"/>
</dbReference>
<comment type="caution">
    <text evidence="7">The sequence shown here is derived from an EMBL/GenBank/DDBJ whole genome shotgun (WGS) entry which is preliminary data.</text>
</comment>
<dbReference type="PANTHER" id="PTHR42800:SF3">
    <property type="entry name" value="GLYCOSYL HYDROLASE FAMILY 32 N-TERMINAL DOMAIN-CONTAINING PROTEIN"/>
    <property type="match status" value="1"/>
</dbReference>
<dbReference type="RefSeq" id="XP_064705998.1">
    <property type="nucleotide sequence ID" value="XM_064846388.1"/>
</dbReference>
<evidence type="ECO:0000256" key="1">
    <source>
        <dbReference type="ARBA" id="ARBA00009902"/>
    </source>
</evidence>
<dbReference type="PANTHER" id="PTHR42800">
    <property type="entry name" value="EXOINULINASE INUD (AFU_ORTHOLOGUE AFUA_5G00480)"/>
    <property type="match status" value="1"/>
</dbReference>
<evidence type="ECO:0000256" key="4">
    <source>
        <dbReference type="RuleBase" id="RU362110"/>
    </source>
</evidence>
<proteinExistence type="inferred from homology"/>
<dbReference type="InterPro" id="IPR013189">
    <property type="entry name" value="Glyco_hydro_32_C"/>
</dbReference>